<feature type="transmembrane region" description="Helical" evidence="2">
    <location>
        <begin position="192"/>
        <end position="211"/>
    </location>
</feature>
<gene>
    <name evidence="4" type="ORF">WHI96_01405</name>
</gene>
<protein>
    <submittedName>
        <fullName evidence="4">DUF4328 domain-containing protein</fullName>
    </submittedName>
</protein>
<organism evidence="4 5">
    <name type="scientific">Pseudonocardia tropica</name>
    <dbReference type="NCBI Taxonomy" id="681289"/>
    <lineage>
        <taxon>Bacteria</taxon>
        <taxon>Bacillati</taxon>
        <taxon>Actinomycetota</taxon>
        <taxon>Actinomycetes</taxon>
        <taxon>Pseudonocardiales</taxon>
        <taxon>Pseudonocardiaceae</taxon>
        <taxon>Pseudonocardia</taxon>
    </lineage>
</organism>
<dbReference type="InterPro" id="IPR025565">
    <property type="entry name" value="DUF4328"/>
</dbReference>
<dbReference type="EMBL" id="JBEDNP010000001">
    <property type="protein sequence ID" value="MEQ3537462.1"/>
    <property type="molecule type" value="Genomic_DNA"/>
</dbReference>
<dbReference type="Pfam" id="PF14219">
    <property type="entry name" value="DUF4328"/>
    <property type="match status" value="1"/>
</dbReference>
<reference evidence="4 5" key="1">
    <citation type="submission" date="2024-03" db="EMBL/GenBank/DDBJ databases">
        <title>Draft genome sequence of Pseudonocardia tropica JCM 19149.</title>
        <authorList>
            <person name="Butdee W."/>
            <person name="Duangmal K."/>
        </authorList>
    </citation>
    <scope>NUCLEOTIDE SEQUENCE [LARGE SCALE GENOMIC DNA]</scope>
    <source>
        <strain evidence="4 5">JCM 19149</strain>
    </source>
</reference>
<proteinExistence type="predicted"/>
<keyword evidence="2" id="KW-0812">Transmembrane</keyword>
<dbReference type="RefSeq" id="WP_345648061.1">
    <property type="nucleotide sequence ID" value="NZ_BAABLY010000055.1"/>
</dbReference>
<feature type="region of interest" description="Disordered" evidence="1">
    <location>
        <begin position="1"/>
        <end position="21"/>
    </location>
</feature>
<feature type="transmembrane region" description="Helical" evidence="2">
    <location>
        <begin position="105"/>
        <end position="131"/>
    </location>
</feature>
<accession>A0ABV1JNF2</accession>
<keyword evidence="2" id="KW-0472">Membrane</keyword>
<evidence type="ECO:0000256" key="2">
    <source>
        <dbReference type="SAM" id="Phobius"/>
    </source>
</evidence>
<comment type="caution">
    <text evidence="4">The sequence shown here is derived from an EMBL/GenBank/DDBJ whole genome shotgun (WGS) entry which is preliminary data.</text>
</comment>
<evidence type="ECO:0000256" key="1">
    <source>
        <dbReference type="SAM" id="MobiDB-lite"/>
    </source>
</evidence>
<dbReference type="Proteomes" id="UP001464923">
    <property type="component" value="Unassembled WGS sequence"/>
</dbReference>
<keyword evidence="5" id="KW-1185">Reference proteome</keyword>
<sequence length="302" mass="31963">MATTPGGPAAEPTARRDRYTGPPRYRAVPRWGLPVGPWRIVPVPGEGPLRPVDRARALAAQLVPVLWVVVVVSGVAAVAEVWRYVLLLFSRSDALSPEAVGVSDALVWFGGWSSVVATIAAGVLTLSWSLWTYRAAADRAGTRAWRSRRWVVAGWVVPGWNLVAPGSLLAETEHAALDLPPERRPSPSRELLIWWALWMACVVLGAVVLVWRFRTGTQALADGVVLHAWADVLAAVTAWRTIRVVRLLTALLATRAQGPRQVLVSATAGTAGAEPAVPVGAAAPQAAPTAAPVPTTAADPAG</sequence>
<evidence type="ECO:0000313" key="4">
    <source>
        <dbReference type="EMBL" id="MEQ3537462.1"/>
    </source>
</evidence>
<evidence type="ECO:0000313" key="5">
    <source>
        <dbReference type="Proteomes" id="UP001464923"/>
    </source>
</evidence>
<evidence type="ECO:0000259" key="3">
    <source>
        <dbReference type="Pfam" id="PF14219"/>
    </source>
</evidence>
<keyword evidence="2" id="KW-1133">Transmembrane helix</keyword>
<name>A0ABV1JNF2_9PSEU</name>
<feature type="transmembrane region" description="Helical" evidence="2">
    <location>
        <begin position="62"/>
        <end position="85"/>
    </location>
</feature>
<feature type="transmembrane region" description="Helical" evidence="2">
    <location>
        <begin position="152"/>
        <end position="172"/>
    </location>
</feature>
<feature type="domain" description="DUF4328" evidence="3">
    <location>
        <begin position="92"/>
        <end position="249"/>
    </location>
</feature>